<protein>
    <submittedName>
        <fullName evidence="1">Putative restriction enzyme modulator protein</fullName>
    </submittedName>
</protein>
<dbReference type="RefSeq" id="WP_008907864.1">
    <property type="nucleotide sequence ID" value="NZ_CAKP01000020.1"/>
</dbReference>
<sequence>MVRIKNIYYMLAYAFQILNEEGYNNITSEDFDYASDLFAAILSKGITNQIKRGLNKEYLERTEAINRPVGKINISASIKQNFITKKQFVCDYDELLENSYMNKILKTTAMLLLRCQEVSIKNKNALKKVMLYFNEVDEIKPEMIQWSSIKYHRNNSTYKMLLNICYLIIEGMLMTEQNGTLKISRFIDNQHMHRLFEKFVLEYYRRHYPELNASAAHIDWDVNGRHIEYLPVMKSDITLRYKNKILIIDTKYYSKTMQTNSLFDSKTFHSNNLYQIFTYIKNMESFFAGKVSGLILYAKTDEEIVPDSDFIICGNYISIKTLDLNTDFSNITRQLNTIAESFIN</sequence>
<comment type="caution">
    <text evidence="1">The sequence shown here is derived from an EMBL/GenBank/DDBJ whole genome shotgun (WGS) entry which is preliminary data.</text>
</comment>
<dbReference type="OrthoDB" id="9786961at2"/>
<gene>
    <name evidence="1" type="ORF">CAAU_0498</name>
</gene>
<dbReference type="EMBL" id="CAKP01000020">
    <property type="protein sequence ID" value="CCC58147.1"/>
    <property type="molecule type" value="Genomic_DNA"/>
</dbReference>
<dbReference type="NCBIfam" id="NF007277">
    <property type="entry name" value="PRK09736.1"/>
    <property type="match status" value="1"/>
</dbReference>
<dbReference type="eggNOG" id="COG4268">
    <property type="taxonomic scope" value="Bacteria"/>
</dbReference>
<reference evidence="1 2" key="1">
    <citation type="journal article" date="2011" name="J. Bacteriol.">
        <title>Draft genome sequence of Caloramator australicus strain RC3T, a thermoanaerobe from the Great Artesian Basin of Australia.</title>
        <authorList>
            <person name="Ogg C.D."/>
            <person name="Patel B.K.C."/>
        </authorList>
    </citation>
    <scope>NUCLEOTIDE SEQUENCE [LARGE SCALE GENOMIC DNA]</scope>
    <source>
        <strain evidence="1 2">RC3</strain>
    </source>
</reference>
<dbReference type="AlphaFoldDB" id="G0V4V7"/>
<dbReference type="InterPro" id="IPR014407">
    <property type="entry name" value="McrC_bac"/>
</dbReference>
<dbReference type="Pfam" id="PF10117">
    <property type="entry name" value="McrBC"/>
    <property type="match status" value="1"/>
</dbReference>
<evidence type="ECO:0000313" key="1">
    <source>
        <dbReference type="EMBL" id="CCC58147.1"/>
    </source>
</evidence>
<dbReference type="InterPro" id="IPR019292">
    <property type="entry name" value="McrC"/>
</dbReference>
<organism evidence="1 2">
    <name type="scientific">Caloramator australicus RC3</name>
    <dbReference type="NCBI Taxonomy" id="857293"/>
    <lineage>
        <taxon>Bacteria</taxon>
        <taxon>Bacillati</taxon>
        <taxon>Bacillota</taxon>
        <taxon>Clostridia</taxon>
        <taxon>Eubacteriales</taxon>
        <taxon>Clostridiaceae</taxon>
        <taxon>Caloramator</taxon>
    </lineage>
</organism>
<dbReference type="STRING" id="857293.CAAU_0498"/>
<dbReference type="GO" id="GO:0009307">
    <property type="term" value="P:DNA restriction-modification system"/>
    <property type="evidence" value="ECO:0007669"/>
    <property type="project" value="InterPro"/>
</dbReference>
<keyword evidence="2" id="KW-1185">Reference proteome</keyword>
<dbReference type="PIRSF" id="PIRSF003109">
    <property type="entry name" value="McrC"/>
    <property type="match status" value="1"/>
</dbReference>
<evidence type="ECO:0000313" key="2">
    <source>
        <dbReference type="Proteomes" id="UP000007652"/>
    </source>
</evidence>
<dbReference type="PANTHER" id="PTHR38733:SF1">
    <property type="entry name" value="TYPE IV METHYL-DIRECTED RESTRICTION ENZYME ECOKMCRBC"/>
    <property type="match status" value="1"/>
</dbReference>
<name>G0V4V7_9CLOT</name>
<accession>G0V4V7</accession>
<dbReference type="PANTHER" id="PTHR38733">
    <property type="entry name" value="PROTEIN MCRC"/>
    <property type="match status" value="1"/>
</dbReference>
<dbReference type="REBASE" id="39376">
    <property type="entry name" value="CauRC3McrBCP"/>
</dbReference>
<dbReference type="Proteomes" id="UP000007652">
    <property type="component" value="Unassembled WGS sequence"/>
</dbReference>
<proteinExistence type="predicted"/>